<dbReference type="EMBL" id="JABWRE020000001">
    <property type="protein sequence ID" value="MBV4536496.1"/>
    <property type="molecule type" value="Genomic_DNA"/>
</dbReference>
<reference evidence="3" key="1">
    <citation type="journal article" date="2020" name="Microorganisms">
        <title>Reliable Identification of Environmental Pseudomonas Isolates Using the rpoD Gene.</title>
        <authorList>
            <consortium name="The Broad Institute Genome Sequencing Platform"/>
            <person name="Girard L."/>
            <person name="Lood C."/>
            <person name="Rokni-Zadeh H."/>
            <person name="van Noort V."/>
            <person name="Lavigne R."/>
            <person name="De Mot R."/>
        </authorList>
    </citation>
    <scope>NUCLEOTIDE SEQUENCE</scope>
    <source>
        <strain evidence="3">SWRI10</strain>
    </source>
</reference>
<name>A0A923JWZ5_9PSED</name>
<feature type="transmembrane region" description="Helical" evidence="1">
    <location>
        <begin position="242"/>
        <end position="260"/>
    </location>
</feature>
<reference evidence="3" key="2">
    <citation type="submission" date="2020-07" db="EMBL/GenBank/DDBJ databases">
        <authorList>
            <person name="Lood C."/>
            <person name="Girard L."/>
        </authorList>
    </citation>
    <scope>NUCLEOTIDE SEQUENCE</scope>
    <source>
        <strain evidence="3">SWRI10</strain>
    </source>
</reference>
<dbReference type="NCBIfam" id="TIGR03349">
    <property type="entry name" value="IV_VI_DotU"/>
    <property type="match status" value="1"/>
</dbReference>
<dbReference type="Gene3D" id="1.25.40.590">
    <property type="entry name" value="Type IV / VI secretion system, DotU"/>
    <property type="match status" value="1"/>
</dbReference>
<dbReference type="PANTHER" id="PTHR38033">
    <property type="entry name" value="MEMBRANE PROTEIN-RELATED"/>
    <property type="match status" value="1"/>
</dbReference>
<reference evidence="4" key="3">
    <citation type="submission" date="2021-06" db="EMBL/GenBank/DDBJ databases">
        <title>Updating the genus Pseudomonas: Description of 43 new species and partition of the Pseudomonas putida group.</title>
        <authorList>
            <person name="Girard L."/>
            <person name="Lood C."/>
            <person name="Vandamme P."/>
            <person name="Rokni-Zadeh H."/>
            <person name="Van Noort V."/>
            <person name="Hofte M."/>
            <person name="Lavigne R."/>
            <person name="De Mot R."/>
        </authorList>
    </citation>
    <scope>NUCLEOTIDE SEQUENCE</scope>
    <source>
        <strain evidence="4">SWRI10</strain>
    </source>
</reference>
<evidence type="ECO:0000259" key="2">
    <source>
        <dbReference type="Pfam" id="PF09850"/>
    </source>
</evidence>
<dbReference type="PANTHER" id="PTHR38033:SF1">
    <property type="entry name" value="DOTU FAMILY TYPE IV_VI SECRETION SYSTEM PROTEIN"/>
    <property type="match status" value="1"/>
</dbReference>
<comment type="caution">
    <text evidence="3">The sequence shown here is derived from an EMBL/GenBank/DDBJ whole genome shotgun (WGS) entry which is preliminary data.</text>
</comment>
<keyword evidence="1" id="KW-0812">Transmembrane</keyword>
<evidence type="ECO:0000256" key="1">
    <source>
        <dbReference type="SAM" id="Phobius"/>
    </source>
</evidence>
<dbReference type="NCBIfam" id="NF038228">
    <property type="entry name" value="IcmH_DotU_IVB"/>
    <property type="match status" value="1"/>
</dbReference>
<accession>A0A923JWZ5</accession>
<evidence type="ECO:0000313" key="3">
    <source>
        <dbReference type="EMBL" id="MBC3441713.1"/>
    </source>
</evidence>
<dbReference type="Pfam" id="PF09850">
    <property type="entry name" value="DotU"/>
    <property type="match status" value="1"/>
</dbReference>
<dbReference type="RefSeq" id="WP_186555271.1">
    <property type="nucleotide sequence ID" value="NZ_JABWRE020000001.1"/>
</dbReference>
<keyword evidence="1" id="KW-1133">Transmembrane helix</keyword>
<evidence type="ECO:0000313" key="4">
    <source>
        <dbReference type="EMBL" id="MBV4536496.1"/>
    </source>
</evidence>
<proteinExistence type="predicted"/>
<dbReference type="EMBL" id="JABWRE010000008">
    <property type="protein sequence ID" value="MBC3441713.1"/>
    <property type="molecule type" value="Genomic_DNA"/>
</dbReference>
<dbReference type="Proteomes" id="UP000599879">
    <property type="component" value="Unassembled WGS sequence"/>
</dbReference>
<protein>
    <submittedName>
        <fullName evidence="3">DotU family type IV/VI secretion system protein</fullName>
    </submittedName>
    <submittedName>
        <fullName evidence="4">Type IVB secretion system protein IcmH/DotU</fullName>
    </submittedName>
</protein>
<sequence>MSTQNTKQDALGAGLLINFQDAKATRESTPPPTIKSRPEAHAPLYAADPQFQLRGAFSNQMIDAAMPLFGLAMRLQTLDGHSDIAQLYKQVHNQINQILEEMRQHAYEPTQLLAYSYSLCLYLDETVMRTDWGKNSSWSQQPLLSDFHQETWGGEKFFTVLSRMMQEPRRFQDVLEFMYMCLCMGLMGKYAIEPKGDEAVQALIVKLHAIIRELRGPTPEFFADSSHNVAPRNFRMQRQWPWWSPLLISAMALAALYGFYSYRLQMITDEVLQSLNGILQ</sequence>
<dbReference type="InterPro" id="IPR017732">
    <property type="entry name" value="T4/T6SS_DotU"/>
</dbReference>
<dbReference type="InterPro" id="IPR038522">
    <property type="entry name" value="T4/T6SS_DotU_sf"/>
</dbReference>
<feature type="domain" description="Type IV / VI secretion system DotU" evidence="2">
    <location>
        <begin position="61"/>
        <end position="262"/>
    </location>
</feature>
<gene>
    <name evidence="4" type="primary">icmH</name>
    <name evidence="4" type="ORF">HU737_010935</name>
    <name evidence="3" type="ORF">HU737_13550</name>
</gene>
<keyword evidence="1" id="KW-0472">Membrane</keyword>
<organism evidence="3">
    <name type="scientific">Pseudomonas urmiensis</name>
    <dbReference type="NCBI Taxonomy" id="2745493"/>
    <lineage>
        <taxon>Bacteria</taxon>
        <taxon>Pseudomonadati</taxon>
        <taxon>Pseudomonadota</taxon>
        <taxon>Gammaproteobacteria</taxon>
        <taxon>Pseudomonadales</taxon>
        <taxon>Pseudomonadaceae</taxon>
        <taxon>Pseudomonas</taxon>
    </lineage>
</organism>
<dbReference type="AlphaFoldDB" id="A0A923JWZ5"/>